<dbReference type="Pfam" id="PF07369">
    <property type="entry name" value="DUF1488"/>
    <property type="match status" value="1"/>
</dbReference>
<evidence type="ECO:0000313" key="2">
    <source>
        <dbReference type="Proteomes" id="UP001300261"/>
    </source>
</evidence>
<accession>A0ABT3R1D1</accession>
<name>A0ABT3R1D1_9HYPH</name>
<sequence length="93" mass="10649">MSLTFPNPSRDFQESRNVIGFTGYDGMFEVRFFVEVDALARFETNSNPSGTVEARWLRTFDALRASILDVAREAYAKGRRPTYTLTAADFRKK</sequence>
<evidence type="ECO:0000313" key="1">
    <source>
        <dbReference type="EMBL" id="MCX2723051.1"/>
    </source>
</evidence>
<gene>
    <name evidence="1" type="ORF">ON753_11805</name>
</gene>
<dbReference type="EMBL" id="JAPEVI010000003">
    <property type="protein sequence ID" value="MCX2723051.1"/>
    <property type="molecule type" value="Genomic_DNA"/>
</dbReference>
<reference evidence="1 2" key="1">
    <citation type="journal article" date="2016" name="Int. J. Syst. Evol. Microbiol.">
        <title>Labrenzia salina sp. nov., isolated from the rhizosphere of the halophyte Arthrocnemum macrostachyum.</title>
        <authorList>
            <person name="Camacho M."/>
            <person name="Redondo-Gomez S."/>
            <person name="Rodriguez-Llorente I."/>
            <person name="Rohde M."/>
            <person name="Sproer C."/>
            <person name="Schumann P."/>
            <person name="Klenk H.P."/>
            <person name="Montero-Calasanz M.D.C."/>
        </authorList>
    </citation>
    <scope>NUCLEOTIDE SEQUENCE [LARGE SCALE GENOMIC DNA]</scope>
    <source>
        <strain evidence="1 2">DSM 29163</strain>
    </source>
</reference>
<keyword evidence="2" id="KW-1185">Reference proteome</keyword>
<comment type="caution">
    <text evidence="1">The sequence shown here is derived from an EMBL/GenBank/DDBJ whole genome shotgun (WGS) entry which is preliminary data.</text>
</comment>
<dbReference type="Proteomes" id="UP001300261">
    <property type="component" value="Unassembled WGS sequence"/>
</dbReference>
<protein>
    <submittedName>
        <fullName evidence="1">DUF1488 domain-containing protein</fullName>
    </submittedName>
</protein>
<dbReference type="RefSeq" id="WP_265962725.1">
    <property type="nucleotide sequence ID" value="NZ_JAPEVI010000003.1"/>
</dbReference>
<dbReference type="InterPro" id="IPR009962">
    <property type="entry name" value="DUF1488"/>
</dbReference>
<proteinExistence type="predicted"/>
<organism evidence="1 2">
    <name type="scientific">Roseibium salinum</name>
    <dbReference type="NCBI Taxonomy" id="1604349"/>
    <lineage>
        <taxon>Bacteria</taxon>
        <taxon>Pseudomonadati</taxon>
        <taxon>Pseudomonadota</taxon>
        <taxon>Alphaproteobacteria</taxon>
        <taxon>Hyphomicrobiales</taxon>
        <taxon>Stappiaceae</taxon>
        <taxon>Roseibium</taxon>
    </lineage>
</organism>